<dbReference type="Proteomes" id="UP000549457">
    <property type="component" value="Unassembled WGS sequence"/>
</dbReference>
<dbReference type="InterPro" id="IPR051267">
    <property type="entry name" value="STEAP_metalloreductase"/>
</dbReference>
<dbReference type="Pfam" id="PF03807">
    <property type="entry name" value="F420_oxidored"/>
    <property type="match status" value="1"/>
</dbReference>
<organism evidence="3 4">
    <name type="scientific">Amaricoccus macauensis</name>
    <dbReference type="NCBI Taxonomy" id="57001"/>
    <lineage>
        <taxon>Bacteria</taxon>
        <taxon>Pseudomonadati</taxon>
        <taxon>Pseudomonadota</taxon>
        <taxon>Alphaproteobacteria</taxon>
        <taxon>Rhodobacterales</taxon>
        <taxon>Paracoccaceae</taxon>
        <taxon>Amaricoccus</taxon>
    </lineage>
</organism>
<dbReference type="SUPFAM" id="SSF51735">
    <property type="entry name" value="NAD(P)-binding Rossmann-fold domains"/>
    <property type="match status" value="1"/>
</dbReference>
<proteinExistence type="predicted"/>
<reference evidence="3 4" key="1">
    <citation type="submission" date="2020-08" db="EMBL/GenBank/DDBJ databases">
        <title>Genomic Encyclopedia of Type Strains, Phase IV (KMG-IV): sequencing the most valuable type-strain genomes for metagenomic binning, comparative biology and taxonomic classification.</title>
        <authorList>
            <person name="Goeker M."/>
        </authorList>
    </citation>
    <scope>NUCLEOTIDE SEQUENCE [LARGE SCALE GENOMIC DNA]</scope>
    <source>
        <strain evidence="3 4">DSM 101730</strain>
    </source>
</reference>
<evidence type="ECO:0000313" key="4">
    <source>
        <dbReference type="Proteomes" id="UP000549457"/>
    </source>
</evidence>
<accession>A0A840SUQ6</accession>
<evidence type="ECO:0000313" key="3">
    <source>
        <dbReference type="EMBL" id="MBB5224458.1"/>
    </source>
</evidence>
<sequence length="210" mass="21164">MNISLLGTGNMAAGLAVLFAKASHTVTLGSRDAEKAKVVASKIGNGITGAELAEAARKADLVVLAVPYDAAADIIRAAGDLTGKTLVDITNPMTADYSALTIGHTTSAAEEIQKLAPGAKVVKAFNTVFASVLQAGGKAAGRPVTVFVAGDNAEARKTVSDLAVNAGFETIETGGLASARYLEPLAGLNIALGYGLGLGTDIAPTWQRAA</sequence>
<dbReference type="Gene3D" id="3.40.50.720">
    <property type="entry name" value="NAD(P)-binding Rossmann-like Domain"/>
    <property type="match status" value="1"/>
</dbReference>
<dbReference type="InterPro" id="IPR028939">
    <property type="entry name" value="P5C_Rdtase_cat_N"/>
</dbReference>
<dbReference type="InterPro" id="IPR036291">
    <property type="entry name" value="NAD(P)-bd_dom_sf"/>
</dbReference>
<dbReference type="PANTHER" id="PTHR14239">
    <property type="entry name" value="DUDULIN-RELATED"/>
    <property type="match status" value="1"/>
</dbReference>
<evidence type="ECO:0000256" key="1">
    <source>
        <dbReference type="ARBA" id="ARBA00023002"/>
    </source>
</evidence>
<protein>
    <recommendedName>
        <fullName evidence="2">Pyrroline-5-carboxylate reductase catalytic N-terminal domain-containing protein</fullName>
    </recommendedName>
</protein>
<feature type="domain" description="Pyrroline-5-carboxylate reductase catalytic N-terminal" evidence="2">
    <location>
        <begin position="3"/>
        <end position="92"/>
    </location>
</feature>
<keyword evidence="4" id="KW-1185">Reference proteome</keyword>
<dbReference type="EMBL" id="JACHFM010000008">
    <property type="protein sequence ID" value="MBB5224458.1"/>
    <property type="molecule type" value="Genomic_DNA"/>
</dbReference>
<dbReference type="AlphaFoldDB" id="A0A840SUQ6"/>
<gene>
    <name evidence="3" type="ORF">HNP73_004429</name>
</gene>
<evidence type="ECO:0000259" key="2">
    <source>
        <dbReference type="Pfam" id="PF03807"/>
    </source>
</evidence>
<dbReference type="RefSeq" id="WP_184155187.1">
    <property type="nucleotide sequence ID" value="NZ_JACHFM010000008.1"/>
</dbReference>
<comment type="caution">
    <text evidence="3">The sequence shown here is derived from an EMBL/GenBank/DDBJ whole genome shotgun (WGS) entry which is preliminary data.</text>
</comment>
<dbReference type="PANTHER" id="PTHR14239:SF10">
    <property type="entry name" value="REDUCTASE"/>
    <property type="match status" value="1"/>
</dbReference>
<dbReference type="GO" id="GO:0016491">
    <property type="term" value="F:oxidoreductase activity"/>
    <property type="evidence" value="ECO:0007669"/>
    <property type="project" value="UniProtKB-KW"/>
</dbReference>
<name>A0A840SUQ6_9RHOB</name>
<keyword evidence="1" id="KW-0560">Oxidoreductase</keyword>